<name>A0A226ENF9_FOLCA</name>
<dbReference type="InterPro" id="IPR013766">
    <property type="entry name" value="Thioredoxin_domain"/>
</dbReference>
<dbReference type="SUPFAM" id="SSF52833">
    <property type="entry name" value="Thioredoxin-like"/>
    <property type="match status" value="1"/>
</dbReference>
<organism evidence="4 5">
    <name type="scientific">Folsomia candida</name>
    <name type="common">Springtail</name>
    <dbReference type="NCBI Taxonomy" id="158441"/>
    <lineage>
        <taxon>Eukaryota</taxon>
        <taxon>Metazoa</taxon>
        <taxon>Ecdysozoa</taxon>
        <taxon>Arthropoda</taxon>
        <taxon>Hexapoda</taxon>
        <taxon>Collembola</taxon>
        <taxon>Entomobryomorpha</taxon>
        <taxon>Isotomoidea</taxon>
        <taxon>Isotomidae</taxon>
        <taxon>Proisotominae</taxon>
        <taxon>Folsomia</taxon>
    </lineage>
</organism>
<comment type="caution">
    <text evidence="4">The sequence shown here is derived from an EMBL/GenBank/DDBJ whole genome shotgun (WGS) entry which is preliminary data.</text>
</comment>
<evidence type="ECO:0000256" key="1">
    <source>
        <dbReference type="ARBA" id="ARBA00023157"/>
    </source>
</evidence>
<dbReference type="STRING" id="158441.A0A226ENF9"/>
<reference evidence="4 5" key="1">
    <citation type="submission" date="2015-12" db="EMBL/GenBank/DDBJ databases">
        <title>The genome of Folsomia candida.</title>
        <authorList>
            <person name="Faddeeva A."/>
            <person name="Derks M.F."/>
            <person name="Anvar Y."/>
            <person name="Smit S."/>
            <person name="Van Straalen N."/>
            <person name="Roelofs D."/>
        </authorList>
    </citation>
    <scope>NUCLEOTIDE SEQUENCE [LARGE SCALE GENOMIC DNA]</scope>
    <source>
        <strain evidence="4 5">VU population</strain>
        <tissue evidence="4">Whole body</tissue>
    </source>
</reference>
<dbReference type="InterPro" id="IPR010400">
    <property type="entry name" value="PITH_dom"/>
</dbReference>
<dbReference type="Proteomes" id="UP000198287">
    <property type="component" value="Unassembled WGS sequence"/>
</dbReference>
<evidence type="ECO:0000259" key="3">
    <source>
        <dbReference type="PROSITE" id="PS51532"/>
    </source>
</evidence>
<proteinExistence type="predicted"/>
<gene>
    <name evidence="4" type="ORF">Fcan01_04221</name>
</gene>
<dbReference type="Pfam" id="PF00085">
    <property type="entry name" value="Thioredoxin"/>
    <property type="match status" value="1"/>
</dbReference>
<dbReference type="PROSITE" id="PS51352">
    <property type="entry name" value="THIOREDOXIN_2"/>
    <property type="match status" value="1"/>
</dbReference>
<dbReference type="InterPro" id="IPR036249">
    <property type="entry name" value="Thioredoxin-like_sf"/>
</dbReference>
<dbReference type="Gene3D" id="3.40.30.10">
    <property type="entry name" value="Glutaredoxin"/>
    <property type="match status" value="1"/>
</dbReference>
<sequence length="323" mass="35686">MTGIRTMNNDDELETMIRGMGGERCTVVYFFLPWCGSCQKMNPFVDNIAEKNPNTLFLKVDAERCMSSSKKHRITKVPIFVLYNNRTRVDRVEGASPVELESKIKRIQNDIDYKKVGGLTPTAAMTSMGMPSQIGGGAGTPKMGDISDYLDRKNCRVVNDLLPTPFSGFLEGNKLVSGRGMGRLLLVYSFTEKMMIQSFKLKAPIHSGPRILRFFTTVGRGVDINEINQMNATQEVMLSEDDLAGEHVIDLRQGGFVGITGIQIFIPENMTKSRRIEIDHLIMNGAPLSLTPYAGTADAEAYSSRVVGGMSQGVEGPSARHKY</sequence>
<dbReference type="InterPro" id="IPR017937">
    <property type="entry name" value="Thioredoxin_CS"/>
</dbReference>
<feature type="domain" description="Thioredoxin" evidence="2">
    <location>
        <begin position="1"/>
        <end position="109"/>
    </location>
</feature>
<dbReference type="InterPro" id="IPR037047">
    <property type="entry name" value="PITH_dom_sf"/>
</dbReference>
<dbReference type="Pfam" id="PF06201">
    <property type="entry name" value="PITH"/>
    <property type="match status" value="1"/>
</dbReference>
<keyword evidence="1" id="KW-1015">Disulfide bond</keyword>
<evidence type="ECO:0000259" key="2">
    <source>
        <dbReference type="PROSITE" id="PS51352"/>
    </source>
</evidence>
<accession>A0A226ENF9</accession>
<dbReference type="PROSITE" id="PS00194">
    <property type="entry name" value="THIOREDOXIN_1"/>
    <property type="match status" value="1"/>
</dbReference>
<dbReference type="GO" id="GO:0005737">
    <property type="term" value="C:cytoplasm"/>
    <property type="evidence" value="ECO:0007669"/>
    <property type="project" value="UniProtKB-ARBA"/>
</dbReference>
<evidence type="ECO:0000313" key="5">
    <source>
        <dbReference type="Proteomes" id="UP000198287"/>
    </source>
</evidence>
<feature type="domain" description="PITH" evidence="3">
    <location>
        <begin position="135"/>
        <end position="303"/>
    </location>
</feature>
<evidence type="ECO:0000313" key="4">
    <source>
        <dbReference type="EMBL" id="OXA59152.1"/>
    </source>
</evidence>
<dbReference type="InterPro" id="IPR008979">
    <property type="entry name" value="Galactose-bd-like_sf"/>
</dbReference>
<dbReference type="PANTHER" id="PTHR46115">
    <property type="entry name" value="THIOREDOXIN-LIKE PROTEIN 1"/>
    <property type="match status" value="1"/>
</dbReference>
<dbReference type="SUPFAM" id="SSF49785">
    <property type="entry name" value="Galactose-binding domain-like"/>
    <property type="match status" value="1"/>
</dbReference>
<dbReference type="OMA" id="LPWCGSC"/>
<dbReference type="AlphaFoldDB" id="A0A226ENF9"/>
<dbReference type="CDD" id="cd02947">
    <property type="entry name" value="TRX_family"/>
    <property type="match status" value="1"/>
</dbReference>
<dbReference type="Gene3D" id="2.60.120.470">
    <property type="entry name" value="PITH domain"/>
    <property type="match status" value="1"/>
</dbReference>
<keyword evidence="5" id="KW-1185">Reference proteome</keyword>
<dbReference type="EMBL" id="LNIX01000002">
    <property type="protein sequence ID" value="OXA59152.1"/>
    <property type="molecule type" value="Genomic_DNA"/>
</dbReference>
<dbReference type="PROSITE" id="PS51532">
    <property type="entry name" value="PITH"/>
    <property type="match status" value="1"/>
</dbReference>
<dbReference type="OrthoDB" id="2121326at2759"/>
<protein>
    <submittedName>
        <fullName evidence="4">Thioredoxin-like protein 1</fullName>
    </submittedName>
</protein>